<dbReference type="AlphaFoldDB" id="A0A923NG87"/>
<protein>
    <submittedName>
        <fullName evidence="2">MBL fold metallo-hydrolase</fullName>
    </submittedName>
</protein>
<dbReference type="InterPro" id="IPR041712">
    <property type="entry name" value="DHPS-like_MBL-fold"/>
</dbReference>
<dbReference type="Gene3D" id="3.60.15.10">
    <property type="entry name" value="Ribonuclease Z/Hydroxyacylglutathione hydrolase-like"/>
    <property type="match status" value="1"/>
</dbReference>
<comment type="caution">
    <text evidence="2">The sequence shown here is derived from an EMBL/GenBank/DDBJ whole genome shotgun (WGS) entry which is preliminary data.</text>
</comment>
<dbReference type="PANTHER" id="PTHR13754">
    <property type="entry name" value="METALLO-BETA-LACTAMASE SUPERFAMILY PROTEIN"/>
    <property type="match status" value="1"/>
</dbReference>
<keyword evidence="3" id="KW-1185">Reference proteome</keyword>
<dbReference type="Pfam" id="PF00753">
    <property type="entry name" value="Lactamase_B"/>
    <property type="match status" value="1"/>
</dbReference>
<reference evidence="2" key="1">
    <citation type="submission" date="2020-08" db="EMBL/GenBank/DDBJ databases">
        <title>Genome public.</title>
        <authorList>
            <person name="Liu C."/>
            <person name="Sun Q."/>
        </authorList>
    </citation>
    <scope>NUCLEOTIDE SEQUENCE</scope>
    <source>
        <strain evidence="2">BX12</strain>
    </source>
</reference>
<dbReference type="InterPro" id="IPR052926">
    <property type="entry name" value="Metallo-beta-lactamase_dom"/>
</dbReference>
<feature type="domain" description="Metallo-beta-lactamase" evidence="1">
    <location>
        <begin position="20"/>
        <end position="247"/>
    </location>
</feature>
<dbReference type="SMART" id="SM00849">
    <property type="entry name" value="Lactamase_B"/>
    <property type="match status" value="1"/>
</dbReference>
<accession>A0A923NG87</accession>
<evidence type="ECO:0000259" key="1">
    <source>
        <dbReference type="SMART" id="SM00849"/>
    </source>
</evidence>
<evidence type="ECO:0000313" key="2">
    <source>
        <dbReference type="EMBL" id="MBC6678423.1"/>
    </source>
</evidence>
<name>A0A923NG87_9FIRM</name>
<dbReference type="EMBL" id="JACRYT010000001">
    <property type="protein sequence ID" value="MBC6678423.1"/>
    <property type="molecule type" value="Genomic_DNA"/>
</dbReference>
<sequence>MRFRFLMENKTDGPGCIAEHGLSIYIETQGRRLLFDTGASGLFVQNAEKLGVDLGRVDDVVISHGHYDHTGGVPAFCDCNKTAPIYIHKNAFHETYGLEQNGEWEKEPCSIRWTQEQRQAMEPRIVRTDGVTQISDTIVISGTIPKMEGYEPTETFFRKLEDGRYEADPMDHEQILIIREEEGLYVFSGCSHRGVVPAIRYARELFGGERIAVLVAGMHLYNAEKALRKKVIGQILSEDMDLVMPVHCTGIEGICELKAALGEKCVAAAAGSGYGY</sequence>
<dbReference type="GO" id="GO:0016740">
    <property type="term" value="F:transferase activity"/>
    <property type="evidence" value="ECO:0007669"/>
    <property type="project" value="TreeGrafter"/>
</dbReference>
<dbReference type="InterPro" id="IPR036866">
    <property type="entry name" value="RibonucZ/Hydroxyglut_hydro"/>
</dbReference>
<dbReference type="PANTHER" id="PTHR13754:SF13">
    <property type="entry name" value="METALLO-BETA-LACTAMASE SUPERFAMILY PROTEIN (AFU_ORTHOLOGUE AFUA_3G07630)"/>
    <property type="match status" value="1"/>
</dbReference>
<organism evidence="2 3">
    <name type="scientific">Zhenpiania hominis</name>
    <dbReference type="NCBI Taxonomy" id="2763644"/>
    <lineage>
        <taxon>Bacteria</taxon>
        <taxon>Bacillati</taxon>
        <taxon>Bacillota</taxon>
        <taxon>Clostridia</taxon>
        <taxon>Peptostreptococcales</taxon>
        <taxon>Anaerovoracaceae</taxon>
        <taxon>Zhenpiania</taxon>
    </lineage>
</organism>
<evidence type="ECO:0000313" key="3">
    <source>
        <dbReference type="Proteomes" id="UP000602647"/>
    </source>
</evidence>
<dbReference type="CDD" id="cd07713">
    <property type="entry name" value="DHPS-like_MBL-fold"/>
    <property type="match status" value="1"/>
</dbReference>
<gene>
    <name evidence="2" type="ORF">H9L42_01065</name>
</gene>
<dbReference type="InterPro" id="IPR001279">
    <property type="entry name" value="Metallo-B-lactamas"/>
</dbReference>
<dbReference type="SUPFAM" id="SSF56281">
    <property type="entry name" value="Metallo-hydrolase/oxidoreductase"/>
    <property type="match status" value="1"/>
</dbReference>
<dbReference type="RefSeq" id="WP_187301616.1">
    <property type="nucleotide sequence ID" value="NZ_JACRYT010000001.1"/>
</dbReference>
<proteinExistence type="predicted"/>
<dbReference type="Proteomes" id="UP000602647">
    <property type="component" value="Unassembled WGS sequence"/>
</dbReference>